<keyword evidence="1" id="KW-0732">Signal</keyword>
<dbReference type="InterPro" id="IPR013096">
    <property type="entry name" value="Cupin_2"/>
</dbReference>
<feature type="domain" description="Cupin type-2" evidence="2">
    <location>
        <begin position="62"/>
        <end position="118"/>
    </location>
</feature>
<dbReference type="InterPro" id="IPR014710">
    <property type="entry name" value="RmlC-like_jellyroll"/>
</dbReference>
<protein>
    <submittedName>
        <fullName evidence="3">Cupin 2, conserved barrel domain protein</fullName>
    </submittedName>
</protein>
<dbReference type="SUPFAM" id="SSF51182">
    <property type="entry name" value="RmlC-like cupins"/>
    <property type="match status" value="1"/>
</dbReference>
<dbReference type="Pfam" id="PF07883">
    <property type="entry name" value="Cupin_2"/>
    <property type="match status" value="1"/>
</dbReference>
<dbReference type="InterPro" id="IPR011051">
    <property type="entry name" value="RmlC_Cupin_sf"/>
</dbReference>
<evidence type="ECO:0000256" key="1">
    <source>
        <dbReference type="SAM" id="SignalP"/>
    </source>
</evidence>
<dbReference type="EMBL" id="CP000563">
    <property type="protein sequence ID" value="ABN61482.1"/>
    <property type="molecule type" value="Genomic_DNA"/>
</dbReference>
<evidence type="ECO:0000313" key="4">
    <source>
        <dbReference type="Proteomes" id="UP000001557"/>
    </source>
</evidence>
<dbReference type="Proteomes" id="UP000001557">
    <property type="component" value="Chromosome"/>
</dbReference>
<evidence type="ECO:0000313" key="3">
    <source>
        <dbReference type="EMBL" id="ABN61482.1"/>
    </source>
</evidence>
<dbReference type="KEGG" id="sbl:Sbal_1978"/>
<dbReference type="HOGENOM" id="CLU_136176_1_0_6"/>
<sequence length="144" mass="15823" precursor="true">MRQILLINTFCLVFFITPFTTSAQNTDTAGINVEKLLETEQSWDGVVYKEYPKGTPQLSVLRITVAPNTSLAWHEHPVPNAAYVLSGILTVEKRSTGEKRVLTAGEVLPEMVGSAHRGYTGKEGVTLVVFYAGQKELPLSKSVE</sequence>
<dbReference type="Gene3D" id="2.60.120.10">
    <property type="entry name" value="Jelly Rolls"/>
    <property type="match status" value="1"/>
</dbReference>
<evidence type="ECO:0000259" key="2">
    <source>
        <dbReference type="Pfam" id="PF07883"/>
    </source>
</evidence>
<keyword evidence="4" id="KW-1185">Reference proteome</keyword>
<gene>
    <name evidence="3" type="ordered locus">Sbal_1978</name>
</gene>
<feature type="signal peptide" evidence="1">
    <location>
        <begin position="1"/>
        <end position="23"/>
    </location>
</feature>
<accession>A3D419</accession>
<dbReference type="OrthoDB" id="287220at2"/>
<dbReference type="AlphaFoldDB" id="A3D419"/>
<dbReference type="CDD" id="cd02236">
    <property type="entry name" value="cupin_CV2614-like"/>
    <property type="match status" value="1"/>
</dbReference>
<proteinExistence type="predicted"/>
<reference evidence="3 4" key="1">
    <citation type="submission" date="2007-02" db="EMBL/GenBank/DDBJ databases">
        <title>Complete sequence of chromosome of Shewanella baltica OS155.</title>
        <authorList>
            <consortium name="US DOE Joint Genome Institute"/>
            <person name="Copeland A."/>
            <person name="Lucas S."/>
            <person name="Lapidus A."/>
            <person name="Barry K."/>
            <person name="Detter J.C."/>
            <person name="Glavina del Rio T."/>
            <person name="Hammon N."/>
            <person name="Israni S."/>
            <person name="Dalin E."/>
            <person name="Tice H."/>
            <person name="Pitluck S."/>
            <person name="Sims D.R."/>
            <person name="Brettin T."/>
            <person name="Bruce D."/>
            <person name="Han C."/>
            <person name="Tapia R."/>
            <person name="Brainard J."/>
            <person name="Schmutz J."/>
            <person name="Larimer F."/>
            <person name="Land M."/>
            <person name="Hauser L."/>
            <person name="Kyrpides N."/>
            <person name="Mikhailova N."/>
            <person name="Brettar I."/>
            <person name="Klappenbach J."/>
            <person name="Konstantinidis K."/>
            <person name="Rodrigues J."/>
            <person name="Tiedje J."/>
            <person name="Richardson P."/>
        </authorList>
    </citation>
    <scope>NUCLEOTIDE SEQUENCE [LARGE SCALE GENOMIC DNA]</scope>
    <source>
        <strain evidence="4">OS155 / ATCC BAA-1091</strain>
    </source>
</reference>
<feature type="chain" id="PRO_5002651113" evidence="1">
    <location>
        <begin position="24"/>
        <end position="144"/>
    </location>
</feature>
<dbReference type="RefSeq" id="WP_011846710.1">
    <property type="nucleotide sequence ID" value="NC_009052.1"/>
</dbReference>
<dbReference type="STRING" id="325240.Sbal_1978"/>
<name>A3D419_SHEB5</name>
<organism evidence="3 4">
    <name type="scientific">Shewanella baltica (strain OS155 / ATCC BAA-1091)</name>
    <dbReference type="NCBI Taxonomy" id="325240"/>
    <lineage>
        <taxon>Bacteria</taxon>
        <taxon>Pseudomonadati</taxon>
        <taxon>Pseudomonadota</taxon>
        <taxon>Gammaproteobacteria</taxon>
        <taxon>Alteromonadales</taxon>
        <taxon>Shewanellaceae</taxon>
        <taxon>Shewanella</taxon>
    </lineage>
</organism>